<evidence type="ECO:0000313" key="2">
    <source>
        <dbReference type="Proteomes" id="UP001057402"/>
    </source>
</evidence>
<comment type="caution">
    <text evidence="1">The sequence shown here is derived from an EMBL/GenBank/DDBJ whole genome shotgun (WGS) entry which is preliminary data.</text>
</comment>
<gene>
    <name evidence="1" type="ORF">MLD38_009735</name>
</gene>
<dbReference type="Proteomes" id="UP001057402">
    <property type="component" value="Chromosome 3"/>
</dbReference>
<proteinExistence type="predicted"/>
<keyword evidence="2" id="KW-1185">Reference proteome</keyword>
<name>A0ACB9RZS6_9MYRT</name>
<organism evidence="1 2">
    <name type="scientific">Melastoma candidum</name>
    <dbReference type="NCBI Taxonomy" id="119954"/>
    <lineage>
        <taxon>Eukaryota</taxon>
        <taxon>Viridiplantae</taxon>
        <taxon>Streptophyta</taxon>
        <taxon>Embryophyta</taxon>
        <taxon>Tracheophyta</taxon>
        <taxon>Spermatophyta</taxon>
        <taxon>Magnoliopsida</taxon>
        <taxon>eudicotyledons</taxon>
        <taxon>Gunneridae</taxon>
        <taxon>Pentapetalae</taxon>
        <taxon>rosids</taxon>
        <taxon>malvids</taxon>
        <taxon>Myrtales</taxon>
        <taxon>Melastomataceae</taxon>
        <taxon>Melastomatoideae</taxon>
        <taxon>Melastomateae</taxon>
        <taxon>Melastoma</taxon>
    </lineage>
</organism>
<sequence>MELCASGNKVYVPVFVVVFSIFLLGVFVYNEDLKLITKFSFPWLHIHEMQEVPMPAFSSSTGNPDLLTAEKVEGDEDVELLPRDCDLFIGKWVFDNATRPLYKEDECEFLTEQVICMTNGRKDSMYQSWRWQPRDCSLPKFKPRLLLKRLRNKRLMFVGDSLNRNQWESMVCLIESVIPKGRKSLNKSGSLSVFRADEYNATIEFYWAPYLVESNSDDPDVHSIPDRIIAPESIENHARNWLGVDYLIFNTYIWWMRTNTAKVLRGMSFYEGSAEYDEIDMPIAYGRVLRTWSKWAEQNVDPRYTRIFFNSASPVHDNSLHWGDPKGIKCSKETAPIFNASIPMGVRTRQMFEIAENVTQHTRVPVLFMNITPLSMYRKDAHTSVYTTRQGKRLTPEQMADPQNYADCIHWCLPGLPDIWNELIYTRILSDP</sequence>
<dbReference type="EMBL" id="CM042882">
    <property type="protein sequence ID" value="KAI4383957.1"/>
    <property type="molecule type" value="Genomic_DNA"/>
</dbReference>
<evidence type="ECO:0000313" key="1">
    <source>
        <dbReference type="EMBL" id="KAI4383957.1"/>
    </source>
</evidence>
<protein>
    <submittedName>
        <fullName evidence="1">Uncharacterized protein</fullName>
    </submittedName>
</protein>
<reference evidence="2" key="1">
    <citation type="journal article" date="2023" name="Front. Plant Sci.">
        <title>Chromosomal-level genome assembly of Melastoma candidum provides insights into trichome evolution.</title>
        <authorList>
            <person name="Zhong Y."/>
            <person name="Wu W."/>
            <person name="Sun C."/>
            <person name="Zou P."/>
            <person name="Liu Y."/>
            <person name="Dai S."/>
            <person name="Zhou R."/>
        </authorList>
    </citation>
    <scope>NUCLEOTIDE SEQUENCE [LARGE SCALE GENOMIC DNA]</scope>
</reference>
<accession>A0ACB9RZS6</accession>